<dbReference type="STRING" id="4955.A0A1G4MCJ5"/>
<name>A0A1G4MCJ5_LACFM</name>
<dbReference type="PROSITE" id="PS51184">
    <property type="entry name" value="JMJC"/>
    <property type="match status" value="1"/>
</dbReference>
<dbReference type="PANTHER" id="PTHR12461:SF100">
    <property type="entry name" value="JMJC DOMAIN-CONTAINING PROTEIN 4"/>
    <property type="match status" value="1"/>
</dbReference>
<accession>A0A1G4MCJ5</accession>
<proteinExistence type="predicted"/>
<dbReference type="OMA" id="PASWWHE"/>
<feature type="region of interest" description="Disordered" evidence="1">
    <location>
        <begin position="138"/>
        <end position="165"/>
    </location>
</feature>
<dbReference type="SUPFAM" id="SSF51197">
    <property type="entry name" value="Clavaminate synthase-like"/>
    <property type="match status" value="1"/>
</dbReference>
<reference evidence="3 4" key="1">
    <citation type="submission" date="2016-03" db="EMBL/GenBank/DDBJ databases">
        <authorList>
            <person name="Devillers H."/>
        </authorList>
    </citation>
    <scope>NUCLEOTIDE SEQUENCE [LARGE SCALE GENOMIC DNA]</scope>
    <source>
        <strain evidence="3">CBS 6772</strain>
    </source>
</reference>
<dbReference type="Gene3D" id="2.60.120.650">
    <property type="entry name" value="Cupin"/>
    <property type="match status" value="1"/>
</dbReference>
<dbReference type="Pfam" id="PF13621">
    <property type="entry name" value="Cupin_8"/>
    <property type="match status" value="1"/>
</dbReference>
<evidence type="ECO:0000256" key="1">
    <source>
        <dbReference type="SAM" id="MobiDB-lite"/>
    </source>
</evidence>
<evidence type="ECO:0000313" key="3">
    <source>
        <dbReference type="EMBL" id="SCW01417.1"/>
    </source>
</evidence>
<sequence length="514" mass="57714">MSKRSNDFKTRSEDKRVATLDSSIVSQYTGYFPPHKDTKIDVIDLPSTAEAINSFYENYVIARKPCKIKGVCFREILLEGLSPANINSTLPGDEILQVERKVDGGFGSGEKRLKMSFEEFMNKVVNDGNDLYLTTQYVEDDPDQEEESFSDEGNDSEEEEAPEGFADLSDAESLNFNDAHDDFEELNGSDEDDSIVAELCTGSLTTQEAEQRIKELYQPPMTNLVKRLPETPKFLASLIPQQINLWIGSASSTTTNDVFLNNFDATKPKLGLGRNVPGEGSSSGLHHDHADNIYIPINGHKRFTLFSPGDAAKMYTVGDLRKVFDSGVIDYVRNGAAPSWRMLRDDGAVIAEVAKQKLESHDTLSEDKKQELLRIIEADESDLQEIDAHTDPPSFSNIPPSVVHLDKIKDSPLKTEIEAAAIKKWPLFFDANRITVDLHPGEMLFLPTGWFHEVTSFGNAKKSIPEDKLHIAVNYWFIPPNGKSISNLYPHEDRYWPLDYDRTKIALSRARLET</sequence>
<evidence type="ECO:0000259" key="2">
    <source>
        <dbReference type="PROSITE" id="PS51184"/>
    </source>
</evidence>
<feature type="compositionally biased region" description="Acidic residues" evidence="1">
    <location>
        <begin position="138"/>
        <end position="162"/>
    </location>
</feature>
<dbReference type="OrthoDB" id="415358at2759"/>
<organism evidence="3 4">
    <name type="scientific">Lachancea fermentati</name>
    <name type="common">Zygosaccharomyces fermentati</name>
    <dbReference type="NCBI Taxonomy" id="4955"/>
    <lineage>
        <taxon>Eukaryota</taxon>
        <taxon>Fungi</taxon>
        <taxon>Dikarya</taxon>
        <taxon>Ascomycota</taxon>
        <taxon>Saccharomycotina</taxon>
        <taxon>Saccharomycetes</taxon>
        <taxon>Saccharomycetales</taxon>
        <taxon>Saccharomycetaceae</taxon>
        <taxon>Lachancea</taxon>
    </lineage>
</organism>
<dbReference type="PANTHER" id="PTHR12461">
    <property type="entry name" value="HYPOXIA-INDUCIBLE FACTOR 1 ALPHA INHIBITOR-RELATED"/>
    <property type="match status" value="1"/>
</dbReference>
<gene>
    <name evidence="3" type="ORF">LAFE_0D12112G</name>
</gene>
<protein>
    <submittedName>
        <fullName evidence="3">LAFE_0D12112g1_1</fullName>
    </submittedName>
</protein>
<dbReference type="AlphaFoldDB" id="A0A1G4MCJ5"/>
<dbReference type="Proteomes" id="UP000190831">
    <property type="component" value="Chromosome D"/>
</dbReference>
<feature type="domain" description="JmjC" evidence="2">
    <location>
        <begin position="217"/>
        <end position="494"/>
    </location>
</feature>
<dbReference type="EMBL" id="LT598492">
    <property type="protein sequence ID" value="SCW01417.1"/>
    <property type="molecule type" value="Genomic_DNA"/>
</dbReference>
<dbReference type="InterPro" id="IPR003347">
    <property type="entry name" value="JmjC_dom"/>
</dbReference>
<evidence type="ECO:0000313" key="4">
    <source>
        <dbReference type="Proteomes" id="UP000190831"/>
    </source>
</evidence>
<dbReference type="InterPro" id="IPR041667">
    <property type="entry name" value="Cupin_8"/>
</dbReference>
<keyword evidence="4" id="KW-1185">Reference proteome</keyword>